<evidence type="ECO:0000313" key="1">
    <source>
        <dbReference type="EMBL" id="SPQ00938.1"/>
    </source>
</evidence>
<protein>
    <submittedName>
        <fullName evidence="1">Uncharacterized protein</fullName>
    </submittedName>
</protein>
<organism evidence="1 2">
    <name type="scientific">Candidatus Sulfobium mesophilum</name>
    <dbReference type="NCBI Taxonomy" id="2016548"/>
    <lineage>
        <taxon>Bacteria</taxon>
        <taxon>Pseudomonadati</taxon>
        <taxon>Nitrospirota</taxon>
        <taxon>Nitrospiria</taxon>
        <taxon>Nitrospirales</taxon>
        <taxon>Nitrospiraceae</taxon>
        <taxon>Candidatus Sulfobium</taxon>
    </lineage>
</organism>
<evidence type="ECO:0000313" key="2">
    <source>
        <dbReference type="Proteomes" id="UP000245125"/>
    </source>
</evidence>
<dbReference type="Proteomes" id="UP000245125">
    <property type="component" value="Unassembled WGS sequence"/>
</dbReference>
<gene>
    <name evidence="1" type="ORF">NBG4_390002</name>
</gene>
<sequence>MIRSALAGAKIFMDGAMTELREYSSYAIMYELNSREFKKKLVLFTEDLRYYVILANGIIGAENAKRVAGSPAALIKDGEEFVGKLLSMVDPGRDVAFKEILETYLVETIKDELRCCCPNCERFADCLDLENLAIGGLFKRRVIGEETEELKQEIVRQVDAALKRTPHVDTDRAHRLCKDFRHQYSASDIGEVFGRYADIAYSLQDSYGIDYRKIQQQMILLNMEFCDKNTAREDR</sequence>
<accession>A0A2U3QHS1</accession>
<dbReference type="EMBL" id="OUUY01000085">
    <property type="protein sequence ID" value="SPQ00938.1"/>
    <property type="molecule type" value="Genomic_DNA"/>
</dbReference>
<keyword evidence="2" id="KW-1185">Reference proteome</keyword>
<dbReference type="AlphaFoldDB" id="A0A2U3QHS1"/>
<reference evidence="2" key="1">
    <citation type="submission" date="2018-03" db="EMBL/GenBank/DDBJ databases">
        <authorList>
            <person name="Zecchin S."/>
        </authorList>
    </citation>
    <scope>NUCLEOTIDE SEQUENCE [LARGE SCALE GENOMIC DNA]</scope>
</reference>
<proteinExistence type="predicted"/>
<name>A0A2U3QHS1_9BACT</name>